<reference evidence="7 8" key="1">
    <citation type="submission" date="2017-11" db="EMBL/GenBank/DDBJ databases">
        <title>De-novo sequencing of pomegranate (Punica granatum L.) genome.</title>
        <authorList>
            <person name="Akparov Z."/>
            <person name="Amiraslanov A."/>
            <person name="Hajiyeva S."/>
            <person name="Abbasov M."/>
            <person name="Kaur K."/>
            <person name="Hamwieh A."/>
            <person name="Solovyev V."/>
            <person name="Salamov A."/>
            <person name="Braich B."/>
            <person name="Kosarev P."/>
            <person name="Mahmoud A."/>
            <person name="Hajiyev E."/>
            <person name="Babayeva S."/>
            <person name="Izzatullayeva V."/>
            <person name="Mammadov A."/>
            <person name="Mammadov A."/>
            <person name="Sharifova S."/>
            <person name="Ojaghi J."/>
            <person name="Eynullazada K."/>
            <person name="Bayramov B."/>
            <person name="Abdulazimova A."/>
            <person name="Shahmuradov I."/>
        </authorList>
    </citation>
    <scope>NUCLEOTIDE SEQUENCE [LARGE SCALE GENOMIC DNA]</scope>
    <source>
        <strain evidence="8">cv. AG2017</strain>
        <tissue evidence="7">Leaf</tissue>
    </source>
</reference>
<protein>
    <recommendedName>
        <fullName evidence="6">S-protein homolog</fullName>
    </recommendedName>
</protein>
<dbReference type="GO" id="GO:0060320">
    <property type="term" value="P:rejection of self pollen"/>
    <property type="evidence" value="ECO:0007669"/>
    <property type="project" value="UniProtKB-KW"/>
</dbReference>
<dbReference type="GO" id="GO:0005576">
    <property type="term" value="C:extracellular region"/>
    <property type="evidence" value="ECO:0007669"/>
    <property type="project" value="UniProtKB-SubCell"/>
</dbReference>
<keyword evidence="5 6" id="KW-0732">Signal</keyword>
<comment type="similarity">
    <text evidence="2 6">Belongs to the plant self-incompatibility (S1) protein family.</text>
</comment>
<keyword evidence="8" id="KW-1185">Reference proteome</keyword>
<dbReference type="InterPro" id="IPR010264">
    <property type="entry name" value="Self-incomp_S1"/>
</dbReference>
<evidence type="ECO:0000256" key="5">
    <source>
        <dbReference type="ARBA" id="ARBA00022729"/>
    </source>
</evidence>
<proteinExistence type="inferred from homology"/>
<dbReference type="EMBL" id="PGOL01005811">
    <property type="protein sequence ID" value="PKI34622.1"/>
    <property type="molecule type" value="Genomic_DNA"/>
</dbReference>
<organism evidence="7 8">
    <name type="scientific">Punica granatum</name>
    <name type="common">Pomegranate</name>
    <dbReference type="NCBI Taxonomy" id="22663"/>
    <lineage>
        <taxon>Eukaryota</taxon>
        <taxon>Viridiplantae</taxon>
        <taxon>Streptophyta</taxon>
        <taxon>Embryophyta</taxon>
        <taxon>Tracheophyta</taxon>
        <taxon>Spermatophyta</taxon>
        <taxon>Magnoliopsida</taxon>
        <taxon>eudicotyledons</taxon>
        <taxon>Gunneridae</taxon>
        <taxon>Pentapetalae</taxon>
        <taxon>rosids</taxon>
        <taxon>malvids</taxon>
        <taxon>Myrtales</taxon>
        <taxon>Lythraceae</taxon>
        <taxon>Punica</taxon>
    </lineage>
</organism>
<comment type="subcellular location">
    <subcellularLocation>
        <location evidence="1 6">Secreted</location>
    </subcellularLocation>
</comment>
<dbReference type="Pfam" id="PF05938">
    <property type="entry name" value="Self-incomp_S1"/>
    <property type="match status" value="1"/>
</dbReference>
<dbReference type="PANTHER" id="PTHR31232">
    <property type="match status" value="1"/>
</dbReference>
<evidence type="ECO:0000256" key="6">
    <source>
        <dbReference type="RuleBase" id="RU367044"/>
    </source>
</evidence>
<evidence type="ECO:0000256" key="3">
    <source>
        <dbReference type="ARBA" id="ARBA00022471"/>
    </source>
</evidence>
<dbReference type="AlphaFoldDB" id="A0A2I0HSF4"/>
<evidence type="ECO:0000256" key="2">
    <source>
        <dbReference type="ARBA" id="ARBA00005581"/>
    </source>
</evidence>
<evidence type="ECO:0000256" key="1">
    <source>
        <dbReference type="ARBA" id="ARBA00004613"/>
    </source>
</evidence>
<comment type="caution">
    <text evidence="7">The sequence shown here is derived from an EMBL/GenBank/DDBJ whole genome shotgun (WGS) entry which is preliminary data.</text>
</comment>
<keyword evidence="3 6" id="KW-0713">Self-incompatibility</keyword>
<evidence type="ECO:0000256" key="4">
    <source>
        <dbReference type="ARBA" id="ARBA00022525"/>
    </source>
</evidence>
<evidence type="ECO:0000313" key="7">
    <source>
        <dbReference type="EMBL" id="PKI34622.1"/>
    </source>
</evidence>
<accession>A0A2I0HSF4</accession>
<feature type="signal peptide" evidence="6">
    <location>
        <begin position="1"/>
        <end position="26"/>
    </location>
</feature>
<dbReference type="Proteomes" id="UP000233551">
    <property type="component" value="Unassembled WGS sequence"/>
</dbReference>
<gene>
    <name evidence="7" type="ORF">CRG98_045016</name>
</gene>
<name>A0A2I0HSF4_PUNGR</name>
<sequence length="141" mass="16063">MRIFEKYPYSVILVSLLMMWKKGTICVVADAAEVTVKIVPDYPGSSSFVIHCESGDDDLGGHIVVQGSLYSFKFSPNAWGMTLFHCAVEREGKGLSFEMYNENRDLISRCEKICLWKVRPDGVAGFAEHWDNPDLYFPWTR</sequence>
<feature type="chain" id="PRO_5025097880" description="S-protein homolog" evidence="6">
    <location>
        <begin position="27"/>
        <end position="141"/>
    </location>
</feature>
<dbReference type="PANTHER" id="PTHR31232:SF149">
    <property type="entry name" value="S-PROTEIN HOMOLOG"/>
    <property type="match status" value="1"/>
</dbReference>
<keyword evidence="4 6" id="KW-0964">Secreted</keyword>
<evidence type="ECO:0000313" key="8">
    <source>
        <dbReference type="Proteomes" id="UP000233551"/>
    </source>
</evidence>